<proteinExistence type="predicted"/>
<dbReference type="AlphaFoldDB" id="A0A2P2NBT6"/>
<dbReference type="EMBL" id="GGEC01059438">
    <property type="protein sequence ID" value="MBX39922.1"/>
    <property type="molecule type" value="Transcribed_RNA"/>
</dbReference>
<organism evidence="1">
    <name type="scientific">Rhizophora mucronata</name>
    <name type="common">Asiatic mangrove</name>
    <dbReference type="NCBI Taxonomy" id="61149"/>
    <lineage>
        <taxon>Eukaryota</taxon>
        <taxon>Viridiplantae</taxon>
        <taxon>Streptophyta</taxon>
        <taxon>Embryophyta</taxon>
        <taxon>Tracheophyta</taxon>
        <taxon>Spermatophyta</taxon>
        <taxon>Magnoliopsida</taxon>
        <taxon>eudicotyledons</taxon>
        <taxon>Gunneridae</taxon>
        <taxon>Pentapetalae</taxon>
        <taxon>rosids</taxon>
        <taxon>fabids</taxon>
        <taxon>Malpighiales</taxon>
        <taxon>Rhizophoraceae</taxon>
        <taxon>Rhizophora</taxon>
    </lineage>
</organism>
<protein>
    <submittedName>
        <fullName evidence="1">Uncharacterized protein</fullName>
    </submittedName>
</protein>
<name>A0A2P2NBT6_RHIMU</name>
<evidence type="ECO:0000313" key="1">
    <source>
        <dbReference type="EMBL" id="MBX39922.1"/>
    </source>
</evidence>
<reference evidence="1" key="1">
    <citation type="submission" date="2018-02" db="EMBL/GenBank/DDBJ databases">
        <title>Rhizophora mucronata_Transcriptome.</title>
        <authorList>
            <person name="Meera S.P."/>
            <person name="Sreeshan A."/>
            <person name="Augustine A."/>
        </authorList>
    </citation>
    <scope>NUCLEOTIDE SEQUENCE</scope>
    <source>
        <tissue evidence="1">Leaf</tissue>
    </source>
</reference>
<sequence length="25" mass="3017">MYPFLRPLDHCPKYVLNISLHCIRS</sequence>
<accession>A0A2P2NBT6</accession>